<evidence type="ECO:0000256" key="10">
    <source>
        <dbReference type="SAM" id="Phobius"/>
    </source>
</evidence>
<dbReference type="Pfam" id="PF02434">
    <property type="entry name" value="Fringe"/>
    <property type="match status" value="1"/>
</dbReference>
<keyword evidence="3" id="KW-0328">Glycosyltransferase</keyword>
<feature type="transmembrane region" description="Helical" evidence="10">
    <location>
        <begin position="12"/>
        <end position="30"/>
    </location>
</feature>
<name>A0A814TJ71_9BILA</name>
<dbReference type="GO" id="GO:0016757">
    <property type="term" value="F:glycosyltransferase activity"/>
    <property type="evidence" value="ECO:0007669"/>
    <property type="project" value="UniProtKB-KW"/>
</dbReference>
<dbReference type="EMBL" id="CAJNOO010001500">
    <property type="protein sequence ID" value="CAF1162444.1"/>
    <property type="molecule type" value="Genomic_DNA"/>
</dbReference>
<dbReference type="PANTHER" id="PTHR10811">
    <property type="entry name" value="FRINGE-RELATED"/>
    <property type="match status" value="1"/>
</dbReference>
<keyword evidence="4" id="KW-0808">Transferase</keyword>
<dbReference type="GO" id="GO:0012505">
    <property type="term" value="C:endomembrane system"/>
    <property type="evidence" value="ECO:0007669"/>
    <property type="project" value="UniProtKB-SubCell"/>
</dbReference>
<comment type="similarity">
    <text evidence="2">Belongs to the glycosyltransferase 31 family.</text>
</comment>
<evidence type="ECO:0000256" key="2">
    <source>
        <dbReference type="ARBA" id="ARBA00008661"/>
    </source>
</evidence>
<evidence type="ECO:0000259" key="11">
    <source>
        <dbReference type="Pfam" id="PF02434"/>
    </source>
</evidence>
<evidence type="ECO:0000256" key="1">
    <source>
        <dbReference type="ARBA" id="ARBA00004606"/>
    </source>
</evidence>
<dbReference type="AlphaFoldDB" id="A0A814TJ71"/>
<evidence type="ECO:0000256" key="9">
    <source>
        <dbReference type="ARBA" id="ARBA00037847"/>
    </source>
</evidence>
<reference evidence="12" key="1">
    <citation type="submission" date="2021-02" db="EMBL/GenBank/DDBJ databases">
        <authorList>
            <person name="Nowell W R."/>
        </authorList>
    </citation>
    <scope>NUCLEOTIDE SEQUENCE</scope>
</reference>
<keyword evidence="5 10" id="KW-0812">Transmembrane</keyword>
<sequence length="366" mass="43679">MQRYTRSYTLYFRLVIFLFLSINFCLLLFFTTNQNRNSHFSFNKTTNIANRIVLFVRTSHNCQSRLNYLLQSWISRNVLKKSNLYLITDRISTITNLTLLNSFHNVIQTHCPETHNRIDLCCKTAYEFQLFYSLNKIKSNLEWLCRFDDDQYVNLNNLYKYLSQINASKPYYIGRTSINGGLKISNSNRTYSFATYGAGVCFSHALLKQLRPHVNIKILPRNCIKRGLSDDAYIGYLIEFVLNVSLTAINDRFHSHLEKLDKSFRNYSLDDLFHGITFGFSWDRYKLDWLPIIHHLINLINQNQYETANHLWLFLRNYEKDHPENLKDKYDESCISYQRLRNQSIELQMRKNKKIIQHSKKHIRRS</sequence>
<evidence type="ECO:0000313" key="12">
    <source>
        <dbReference type="EMBL" id="CAF1162444.1"/>
    </source>
</evidence>
<proteinExistence type="inferred from homology"/>
<feature type="domain" description="Fringe-like glycosyltransferase" evidence="11">
    <location>
        <begin position="51"/>
        <end position="283"/>
    </location>
</feature>
<evidence type="ECO:0000256" key="5">
    <source>
        <dbReference type="ARBA" id="ARBA00022692"/>
    </source>
</evidence>
<evidence type="ECO:0000256" key="3">
    <source>
        <dbReference type="ARBA" id="ARBA00022676"/>
    </source>
</evidence>
<keyword evidence="6" id="KW-0735">Signal-anchor</keyword>
<protein>
    <recommendedName>
        <fullName evidence="11">Fringe-like glycosyltransferase domain-containing protein</fullName>
    </recommendedName>
</protein>
<dbReference type="InterPro" id="IPR003378">
    <property type="entry name" value="Fringe-like_glycosylTrfase"/>
</dbReference>
<dbReference type="Gene3D" id="3.90.550.50">
    <property type="match status" value="1"/>
</dbReference>
<keyword evidence="8 10" id="KW-0472">Membrane</keyword>
<evidence type="ECO:0000313" key="13">
    <source>
        <dbReference type="Proteomes" id="UP000663882"/>
    </source>
</evidence>
<keyword evidence="7 10" id="KW-1133">Transmembrane helix</keyword>
<comment type="subcellular location">
    <subcellularLocation>
        <location evidence="9">Endomembrane system</location>
        <topology evidence="9">Single-pass membrane protein</topology>
    </subcellularLocation>
    <subcellularLocation>
        <location evidence="1">Membrane</location>
        <topology evidence="1">Single-pass type II membrane protein</topology>
    </subcellularLocation>
</comment>
<evidence type="ECO:0000256" key="8">
    <source>
        <dbReference type="ARBA" id="ARBA00023136"/>
    </source>
</evidence>
<evidence type="ECO:0000256" key="7">
    <source>
        <dbReference type="ARBA" id="ARBA00022989"/>
    </source>
</evidence>
<accession>A0A814TJ71</accession>
<gene>
    <name evidence="12" type="ORF">RFH988_LOCUS22512</name>
</gene>
<dbReference type="OrthoDB" id="8959630at2759"/>
<organism evidence="12 13">
    <name type="scientific">Rotaria sordida</name>
    <dbReference type="NCBI Taxonomy" id="392033"/>
    <lineage>
        <taxon>Eukaryota</taxon>
        <taxon>Metazoa</taxon>
        <taxon>Spiralia</taxon>
        <taxon>Gnathifera</taxon>
        <taxon>Rotifera</taxon>
        <taxon>Eurotatoria</taxon>
        <taxon>Bdelloidea</taxon>
        <taxon>Philodinida</taxon>
        <taxon>Philodinidae</taxon>
        <taxon>Rotaria</taxon>
    </lineage>
</organism>
<evidence type="ECO:0000256" key="4">
    <source>
        <dbReference type="ARBA" id="ARBA00022679"/>
    </source>
</evidence>
<comment type="caution">
    <text evidence="12">The sequence shown here is derived from an EMBL/GenBank/DDBJ whole genome shotgun (WGS) entry which is preliminary data.</text>
</comment>
<evidence type="ECO:0000256" key="6">
    <source>
        <dbReference type="ARBA" id="ARBA00022968"/>
    </source>
</evidence>
<dbReference type="Proteomes" id="UP000663882">
    <property type="component" value="Unassembled WGS sequence"/>
</dbReference>
<dbReference type="GO" id="GO:0016020">
    <property type="term" value="C:membrane"/>
    <property type="evidence" value="ECO:0007669"/>
    <property type="project" value="UniProtKB-SubCell"/>
</dbReference>